<dbReference type="EMBL" id="QLMK01000002">
    <property type="protein sequence ID" value="RAK32104.1"/>
    <property type="molecule type" value="Genomic_DNA"/>
</dbReference>
<evidence type="ECO:0000313" key="2">
    <source>
        <dbReference type="EMBL" id="RAK32104.1"/>
    </source>
</evidence>
<accession>A0A364JXB1</accession>
<proteinExistence type="predicted"/>
<dbReference type="InterPro" id="IPR002654">
    <property type="entry name" value="Glyco_trans_25"/>
</dbReference>
<keyword evidence="2" id="KW-0808">Transferase</keyword>
<evidence type="ECO:0000259" key="1">
    <source>
        <dbReference type="Pfam" id="PF01755"/>
    </source>
</evidence>
<dbReference type="GO" id="GO:0016740">
    <property type="term" value="F:transferase activity"/>
    <property type="evidence" value="ECO:0007669"/>
    <property type="project" value="UniProtKB-KW"/>
</dbReference>
<reference evidence="2 3" key="1">
    <citation type="submission" date="2018-06" db="EMBL/GenBank/DDBJ databases">
        <title>Genomic Encyclopedia of Type Strains, Phase IV (KMG-IV): sequencing the most valuable type-strain genomes for metagenomic binning, comparative biology and taxonomic classification.</title>
        <authorList>
            <person name="Goeker M."/>
        </authorList>
    </citation>
    <scope>NUCLEOTIDE SEQUENCE [LARGE SCALE GENOMIC DNA]</scope>
    <source>
        <strain evidence="2 3">DSM 26720</strain>
    </source>
</reference>
<dbReference type="Proteomes" id="UP000249453">
    <property type="component" value="Unassembled WGS sequence"/>
</dbReference>
<comment type="caution">
    <text evidence="2">The sequence shown here is derived from an EMBL/GenBank/DDBJ whole genome shotgun (WGS) entry which is preliminary data.</text>
</comment>
<dbReference type="AlphaFoldDB" id="A0A364JXB1"/>
<keyword evidence="3" id="KW-1185">Reference proteome</keyword>
<name>A0A364JXB1_9HYPH</name>
<dbReference type="CDD" id="cd06532">
    <property type="entry name" value="Glyco_transf_25"/>
    <property type="match status" value="1"/>
</dbReference>
<gene>
    <name evidence="2" type="ORF">C7374_102100</name>
</gene>
<organism evidence="2 3">
    <name type="scientific">Falsochrobactrum ovis</name>
    <dbReference type="NCBI Taxonomy" id="1293442"/>
    <lineage>
        <taxon>Bacteria</taxon>
        <taxon>Pseudomonadati</taxon>
        <taxon>Pseudomonadota</taxon>
        <taxon>Alphaproteobacteria</taxon>
        <taxon>Hyphomicrobiales</taxon>
        <taxon>Brucellaceae</taxon>
        <taxon>Falsochrobactrum</taxon>
    </lineage>
</organism>
<feature type="domain" description="Glycosyl transferase family 25" evidence="1">
    <location>
        <begin position="2"/>
        <end position="175"/>
    </location>
</feature>
<dbReference type="RefSeq" id="WP_111574358.1">
    <property type="nucleotide sequence ID" value="NZ_JBHEEY010000003.1"/>
</dbReference>
<evidence type="ECO:0000313" key="3">
    <source>
        <dbReference type="Proteomes" id="UP000249453"/>
    </source>
</evidence>
<dbReference type="OrthoDB" id="259382at2"/>
<protein>
    <submittedName>
        <fullName evidence="2">Glycosyl transferase family 25</fullName>
    </submittedName>
</protein>
<dbReference type="Pfam" id="PF01755">
    <property type="entry name" value="Glyco_transf_25"/>
    <property type="match status" value="1"/>
</dbReference>
<sequence>MKIYVINLDRSQDRLKSIADQFHNLHLEFERVPAIDGRALPEAELLAHHVPTKNWPSPLSPAEIGCFLSHRKCFELIANGEDDYAAIFEDDIRLSTGASALLTSTDWIPADSDIIKIDSYGHEVLISRPVKQEGSYQICRLRSRHLLAGGYIISRRSAQKLISLMQKATVPLDHFLFDPDDGPFNTLNIYQILPAIARQSGAQSTIGQNRSPKNRPPFFHLIYREIKRAGSRMRRNLKGSWANLTKTGRWGPIPVEHDIQN</sequence>